<dbReference type="OrthoDB" id="9787095at2"/>
<dbReference type="Pfam" id="PF20903">
    <property type="entry name" value="SPL"/>
    <property type="match status" value="1"/>
</dbReference>
<dbReference type="PANTHER" id="PTHR37822">
    <property type="entry name" value="SPORE PHOTOPRODUCT LYASE-RELATED"/>
    <property type="match status" value="1"/>
</dbReference>
<dbReference type="Proteomes" id="UP000198510">
    <property type="component" value="Unassembled WGS sequence"/>
</dbReference>
<dbReference type="CDD" id="cd01335">
    <property type="entry name" value="Radical_SAM"/>
    <property type="match status" value="1"/>
</dbReference>
<reference evidence="1 2" key="1">
    <citation type="submission" date="2016-10" db="EMBL/GenBank/DDBJ databases">
        <authorList>
            <person name="de Groot N.N."/>
        </authorList>
    </citation>
    <scope>NUCLEOTIDE SEQUENCE [LARGE SCALE GENOMIC DNA]</scope>
    <source>
        <strain evidence="1 2">DSM 25186</strain>
    </source>
</reference>
<dbReference type="AlphaFoldDB" id="A0A1G9IJE3"/>
<sequence>MIDSFSVEPIAGRASRLWYPKRVLFTPDTLREPFGQRIYERITRLGLPVEVLSSNRLTGLRGATERETYRQAKQTLAIVNAPPSALKFQPIPPSADWQFHLAQGCPAHCQYCYLAGSLQGPPVVRAYANLPAILEATQAYERPHQVTTFEASCYTDPLSLEHLTGSLSTAIQHFATRPGTQLRWVTKFHQVAPLLNLPHAGRTRARISLNAAPVARYLEAGTSSLPDRLAALRQLAQAGYPVGVVLAPIMPLEDWPQHYGQLLDALQATLDFPVDLTFELISHRFTPGSKEVLQRWYPQSKLEMDEAQRAVKRNKFGGLKYVYRPEEMRALRMFFTDELARRFPQAPILYWT</sequence>
<dbReference type="InterPro" id="IPR058240">
    <property type="entry name" value="rSAM_sf"/>
</dbReference>
<dbReference type="GO" id="GO:0051539">
    <property type="term" value="F:4 iron, 4 sulfur cluster binding"/>
    <property type="evidence" value="ECO:0007669"/>
    <property type="project" value="TreeGrafter"/>
</dbReference>
<keyword evidence="2" id="KW-1185">Reference proteome</keyword>
<organism evidence="1 2">
    <name type="scientific">Catalinimonas alkaloidigena</name>
    <dbReference type="NCBI Taxonomy" id="1075417"/>
    <lineage>
        <taxon>Bacteria</taxon>
        <taxon>Pseudomonadati</taxon>
        <taxon>Bacteroidota</taxon>
        <taxon>Cytophagia</taxon>
        <taxon>Cytophagales</taxon>
        <taxon>Catalimonadaceae</taxon>
        <taxon>Catalinimonas</taxon>
    </lineage>
</organism>
<dbReference type="GO" id="GO:0003913">
    <property type="term" value="F:DNA photolyase activity"/>
    <property type="evidence" value="ECO:0007669"/>
    <property type="project" value="TreeGrafter"/>
</dbReference>
<protein>
    <submittedName>
        <fullName evidence="1">Spore photoproduct lyase</fullName>
    </submittedName>
</protein>
<proteinExistence type="predicted"/>
<dbReference type="EMBL" id="FNFO01000005">
    <property type="protein sequence ID" value="SDL24974.1"/>
    <property type="molecule type" value="Genomic_DNA"/>
</dbReference>
<dbReference type="RefSeq" id="WP_089682900.1">
    <property type="nucleotide sequence ID" value="NZ_FNFO01000005.1"/>
</dbReference>
<evidence type="ECO:0000313" key="1">
    <source>
        <dbReference type="EMBL" id="SDL24974.1"/>
    </source>
</evidence>
<evidence type="ECO:0000313" key="2">
    <source>
        <dbReference type="Proteomes" id="UP000198510"/>
    </source>
</evidence>
<name>A0A1G9IJE3_9BACT</name>
<dbReference type="PANTHER" id="PTHR37822:SF2">
    <property type="entry name" value="SPORE PHOTOPRODUCT LYASE"/>
    <property type="match status" value="1"/>
</dbReference>
<dbReference type="Gene3D" id="3.40.50.12110">
    <property type="match status" value="1"/>
</dbReference>
<dbReference type="SUPFAM" id="SSF102114">
    <property type="entry name" value="Radical SAM enzymes"/>
    <property type="match status" value="1"/>
</dbReference>
<dbReference type="GO" id="GO:1904047">
    <property type="term" value="F:S-adenosyl-L-methionine binding"/>
    <property type="evidence" value="ECO:0007669"/>
    <property type="project" value="TreeGrafter"/>
</dbReference>
<dbReference type="GO" id="GO:0042601">
    <property type="term" value="C:endospore-forming forespore"/>
    <property type="evidence" value="ECO:0007669"/>
    <property type="project" value="TreeGrafter"/>
</dbReference>
<keyword evidence="1" id="KW-0456">Lyase</keyword>
<dbReference type="InterPro" id="IPR049539">
    <property type="entry name" value="SPL"/>
</dbReference>
<accession>A0A1G9IJE3</accession>
<dbReference type="Gene3D" id="3.80.30.30">
    <property type="match status" value="1"/>
</dbReference>
<dbReference type="STRING" id="1075417.SAMN05421823_10514"/>
<gene>
    <name evidence="1" type="ORF">SAMN05421823_10514</name>
</gene>